<evidence type="ECO:0000313" key="3">
    <source>
        <dbReference type="Proteomes" id="UP000282876"/>
    </source>
</evidence>
<feature type="signal peptide" evidence="1">
    <location>
        <begin position="1"/>
        <end position="21"/>
    </location>
</feature>
<comment type="caution">
    <text evidence="2">The sequence shown here is derived from an EMBL/GenBank/DDBJ whole genome shotgun (WGS) entry which is preliminary data.</text>
</comment>
<proteinExistence type="predicted"/>
<feature type="chain" id="PRO_5019356727" evidence="1">
    <location>
        <begin position="22"/>
        <end position="389"/>
    </location>
</feature>
<sequence>MKQILLFIFSCMSASSNTSLAKNLVKENNILRKYKQIAFVDKNLVDDQQNLLIRDLNKEYKSYSLYFGEKIKNRSYENLIEIIIYYIIKLKGDVGFKEHYIINRIYKLNDNFLSFMYGVKKGICPNNLNNAFINLVFNVFKGRDLGFENKEVFSLILVNQIDTKVSQKNIINFNDLIYQFLLTNKNLFNVNISTYSSTKRKYYKNKREYTATLFNSILNYDGTSKLFKFCHTLTFIFEAIKEYDSLNMEKNYIHYILSILLLKYYSVMHTLFDKDTDFFQKKYIPFYKLKIIYNLLLEMHLYIYFMCLQCDIFQNYLEFVLAKSLFLFLLLKNINLEISYFNLSPDTLNVSKKVRLLYQYVCSSDFLLEKNECVKRKNRAAFIISLNLN</sequence>
<reference evidence="2 3" key="1">
    <citation type="submission" date="2018-10" db="EMBL/GenBank/DDBJ databases">
        <title>Draft genome sequence of the microsporidian Tubulinosema ratisbonensis.</title>
        <authorList>
            <person name="Polonais V."/>
            <person name="Peyretaillade E."/>
            <person name="Niehus S."/>
            <person name="Wawrzyniak I."/>
            <person name="Franchet A."/>
            <person name="Gaspin C."/>
            <person name="Reichstadt M."/>
            <person name="Belser C."/>
            <person name="Labadie K."/>
            <person name="Delbac F."/>
            <person name="Ferrandon D."/>
        </authorList>
    </citation>
    <scope>NUCLEOTIDE SEQUENCE [LARGE SCALE GENOMIC DNA]</scope>
    <source>
        <strain evidence="2 3">Franzen</strain>
    </source>
</reference>
<dbReference type="Proteomes" id="UP000282876">
    <property type="component" value="Unassembled WGS sequence"/>
</dbReference>
<protein>
    <submittedName>
        <fullName evidence="2">Uncharacterized protein</fullName>
    </submittedName>
</protein>
<organism evidence="2 3">
    <name type="scientific">Tubulinosema ratisbonensis</name>
    <dbReference type="NCBI Taxonomy" id="291195"/>
    <lineage>
        <taxon>Eukaryota</taxon>
        <taxon>Fungi</taxon>
        <taxon>Fungi incertae sedis</taxon>
        <taxon>Microsporidia</taxon>
        <taxon>Tubulinosematoidea</taxon>
        <taxon>Tubulinosematidae</taxon>
        <taxon>Tubulinosema</taxon>
    </lineage>
</organism>
<dbReference type="VEuPathDB" id="MicrosporidiaDB:TUBRATIS_15550"/>
<evidence type="ECO:0000313" key="2">
    <source>
        <dbReference type="EMBL" id="RVD91960.1"/>
    </source>
</evidence>
<gene>
    <name evidence="2" type="ORF">TUBRATIS_15550</name>
</gene>
<accession>A0A437AL82</accession>
<evidence type="ECO:0000256" key="1">
    <source>
        <dbReference type="SAM" id="SignalP"/>
    </source>
</evidence>
<dbReference type="AlphaFoldDB" id="A0A437AL82"/>
<dbReference type="EMBL" id="RCSS01000354">
    <property type="protein sequence ID" value="RVD91960.1"/>
    <property type="molecule type" value="Genomic_DNA"/>
</dbReference>
<keyword evidence="3" id="KW-1185">Reference proteome</keyword>
<name>A0A437AL82_9MICR</name>
<keyword evidence="1" id="KW-0732">Signal</keyword>